<keyword evidence="1" id="KW-0040">ANK repeat</keyword>
<organism evidence="2 3">
    <name type="scientific">Rubroshorea leprosula</name>
    <dbReference type="NCBI Taxonomy" id="152421"/>
    <lineage>
        <taxon>Eukaryota</taxon>
        <taxon>Viridiplantae</taxon>
        <taxon>Streptophyta</taxon>
        <taxon>Embryophyta</taxon>
        <taxon>Tracheophyta</taxon>
        <taxon>Spermatophyta</taxon>
        <taxon>Magnoliopsida</taxon>
        <taxon>eudicotyledons</taxon>
        <taxon>Gunneridae</taxon>
        <taxon>Pentapetalae</taxon>
        <taxon>rosids</taxon>
        <taxon>malvids</taxon>
        <taxon>Malvales</taxon>
        <taxon>Dipterocarpaceae</taxon>
        <taxon>Rubroshorea</taxon>
    </lineage>
</organism>
<dbReference type="Gene3D" id="1.25.40.20">
    <property type="entry name" value="Ankyrin repeat-containing domain"/>
    <property type="match status" value="2"/>
</dbReference>
<dbReference type="SUPFAM" id="SSF48403">
    <property type="entry name" value="Ankyrin repeat"/>
    <property type="match status" value="1"/>
</dbReference>
<dbReference type="EMBL" id="BPVZ01000001">
    <property type="protein sequence ID" value="GKU86421.1"/>
    <property type="molecule type" value="Genomic_DNA"/>
</dbReference>
<dbReference type="InterPro" id="IPR051616">
    <property type="entry name" value="Cul2-RING_E3_ligase_SR"/>
</dbReference>
<gene>
    <name evidence="2" type="ORF">SLEP1_g950</name>
</gene>
<dbReference type="Gene3D" id="1.25.40.10">
    <property type="entry name" value="Tetratricopeptide repeat domain"/>
    <property type="match status" value="1"/>
</dbReference>
<dbReference type="PANTHER" id="PTHR46224">
    <property type="entry name" value="ANKYRIN REPEAT FAMILY PROTEIN"/>
    <property type="match status" value="1"/>
</dbReference>
<dbReference type="InterPro" id="IPR002110">
    <property type="entry name" value="Ankyrin_rpt"/>
</dbReference>
<feature type="repeat" description="ANK" evidence="1">
    <location>
        <begin position="206"/>
        <end position="238"/>
    </location>
</feature>
<accession>A0AAV5HLN5</accession>
<evidence type="ECO:0000313" key="2">
    <source>
        <dbReference type="EMBL" id="GKU86421.1"/>
    </source>
</evidence>
<dbReference type="AlphaFoldDB" id="A0AAV5HLN5"/>
<dbReference type="InterPro" id="IPR019734">
    <property type="entry name" value="TPR_rpt"/>
</dbReference>
<dbReference type="Proteomes" id="UP001054252">
    <property type="component" value="Unassembled WGS sequence"/>
</dbReference>
<feature type="repeat" description="ANK" evidence="1">
    <location>
        <begin position="239"/>
        <end position="271"/>
    </location>
</feature>
<feature type="repeat" description="ANK" evidence="1">
    <location>
        <begin position="173"/>
        <end position="205"/>
    </location>
</feature>
<keyword evidence="3" id="KW-1185">Reference proteome</keyword>
<protein>
    <submittedName>
        <fullName evidence="2">Uncharacterized protein</fullName>
    </submittedName>
</protein>
<dbReference type="Pfam" id="PF12796">
    <property type="entry name" value="Ank_2"/>
    <property type="match status" value="2"/>
</dbReference>
<name>A0AAV5HLN5_9ROSI</name>
<dbReference type="SUPFAM" id="SSF48452">
    <property type="entry name" value="TPR-like"/>
    <property type="match status" value="1"/>
</dbReference>
<evidence type="ECO:0000256" key="1">
    <source>
        <dbReference type="PROSITE-ProRule" id="PRU00023"/>
    </source>
</evidence>
<dbReference type="PROSITE" id="PS50088">
    <property type="entry name" value="ANK_REPEAT"/>
    <property type="match status" value="5"/>
</dbReference>
<reference evidence="2 3" key="1">
    <citation type="journal article" date="2021" name="Commun. Biol.">
        <title>The genome of Shorea leprosula (Dipterocarpaceae) highlights the ecological relevance of drought in aseasonal tropical rainforests.</title>
        <authorList>
            <person name="Ng K.K.S."/>
            <person name="Kobayashi M.J."/>
            <person name="Fawcett J.A."/>
            <person name="Hatakeyama M."/>
            <person name="Paape T."/>
            <person name="Ng C.H."/>
            <person name="Ang C.C."/>
            <person name="Tnah L.H."/>
            <person name="Lee C.T."/>
            <person name="Nishiyama T."/>
            <person name="Sese J."/>
            <person name="O'Brien M.J."/>
            <person name="Copetti D."/>
            <person name="Mohd Noor M.I."/>
            <person name="Ong R.C."/>
            <person name="Putra M."/>
            <person name="Sireger I.Z."/>
            <person name="Indrioko S."/>
            <person name="Kosugi Y."/>
            <person name="Izuno A."/>
            <person name="Isagi Y."/>
            <person name="Lee S.L."/>
            <person name="Shimizu K.K."/>
        </authorList>
    </citation>
    <scope>NUCLEOTIDE SEQUENCE [LARGE SCALE GENOMIC DNA]</scope>
    <source>
        <strain evidence="2">214</strain>
    </source>
</reference>
<proteinExistence type="predicted"/>
<dbReference type="PRINTS" id="PR01415">
    <property type="entry name" value="ANKYRIN"/>
</dbReference>
<dbReference type="PROSITE" id="PS50297">
    <property type="entry name" value="ANK_REP_REGION"/>
    <property type="match status" value="3"/>
</dbReference>
<dbReference type="SMART" id="SM00028">
    <property type="entry name" value="TPR"/>
    <property type="match status" value="3"/>
</dbReference>
<dbReference type="InterPro" id="IPR036770">
    <property type="entry name" value="Ankyrin_rpt-contain_sf"/>
</dbReference>
<feature type="repeat" description="ANK" evidence="1">
    <location>
        <begin position="139"/>
        <end position="173"/>
    </location>
</feature>
<sequence>MASLLNLLSSLNLEEQPSLGMAISFPPGDSVERNLLNAAFKGNLPRFKRLLKQLDVKDGLAETISSIRDEHGRNCFHAAAAGGGIDVCKYLLEDVKLDIECTSLNLGQTPLHYAIKFNCYRSAAYLLQNGANPNAALSDGFTPLHIAAANVAGSKKLTKLLISKGANPNAVGDFETPLMIAASHANKDCLEVLLDNHADPNFISCLGFSPLTTSIVVESIECVKLLLKAGADPNLKGPMKVSPLGCAAVKGLPEIIKCLLTAGADPNDNDTLSGILPVEEAALNHNHEAVMILLPVTTPIPTVSHWSYAGILRHLHSEESQEERRKQMNEDLLFSKSKGEELMNAKDYRGAIYPYTKVIDAYPDDADALSNRSFCWAQLGTGDEALEDALSCIRLRPNWPKAYYRAGVAWMLLKDFKKAADAFYDGWKLDLEDNELECSFWDAIKALRLQG</sequence>
<dbReference type="Pfam" id="PF00023">
    <property type="entry name" value="Ank"/>
    <property type="match status" value="1"/>
</dbReference>
<evidence type="ECO:0000313" key="3">
    <source>
        <dbReference type="Proteomes" id="UP001054252"/>
    </source>
</evidence>
<dbReference type="InterPro" id="IPR011990">
    <property type="entry name" value="TPR-like_helical_dom_sf"/>
</dbReference>
<dbReference type="SMART" id="SM00248">
    <property type="entry name" value="ANK"/>
    <property type="match status" value="6"/>
</dbReference>
<feature type="repeat" description="ANK" evidence="1">
    <location>
        <begin position="106"/>
        <end position="138"/>
    </location>
</feature>
<dbReference type="PANTHER" id="PTHR46224:SF67">
    <property type="entry name" value="HSP70-HSP90 ORGANIZING PROTEIN 3-LIKE"/>
    <property type="match status" value="1"/>
</dbReference>
<comment type="caution">
    <text evidence="2">The sequence shown here is derived from an EMBL/GenBank/DDBJ whole genome shotgun (WGS) entry which is preliminary data.</text>
</comment>